<dbReference type="Proteomes" id="UP000231419">
    <property type="component" value="Segment"/>
</dbReference>
<reference evidence="2" key="1">
    <citation type="submission" date="2017-08" db="EMBL/GenBank/DDBJ databases">
        <authorList>
            <person name="de Groot N.N."/>
        </authorList>
    </citation>
    <scope>NUCLEOTIDE SEQUENCE [LARGE SCALE GENOMIC DNA]</scope>
</reference>
<name>A0A2D0ZNE0_9CAUD</name>
<gene>
    <name evidence="1" type="ORF">SEA_TRINA_51</name>
</gene>
<evidence type="ECO:0000313" key="1">
    <source>
        <dbReference type="EMBL" id="ASZ74868.1"/>
    </source>
</evidence>
<keyword evidence="2" id="KW-1185">Reference proteome</keyword>
<protein>
    <submittedName>
        <fullName evidence="1">Uncharacterized protein</fullName>
    </submittedName>
</protein>
<accession>A0A2D0ZNE0</accession>
<sequence length="135" mass="15704">MVSLKARTTKNDRPVIIRGQGRVIAPKLSQWGNGKLQCHRCTGIVRKHEQYVNLLEHKVHINCVEERDKNNSYVEYQVSALKQELESINKTFTNKTRSFPLTVHNVDCTICRHRLWVGQKVQTHEGGFRHKECRA</sequence>
<organism evidence="1 2">
    <name type="scientific">Rhodococcus phage Trina</name>
    <dbReference type="NCBI Taxonomy" id="2027905"/>
    <lineage>
        <taxon>Viruses</taxon>
        <taxon>Duplodnaviria</taxon>
        <taxon>Heunggongvirae</taxon>
        <taxon>Uroviricota</taxon>
        <taxon>Caudoviricetes</taxon>
        <taxon>Trinavirus</taxon>
        <taxon>Trinavirus trina</taxon>
    </lineage>
</organism>
<dbReference type="EMBL" id="MF668286">
    <property type="protein sequence ID" value="ASZ74868.1"/>
    <property type="molecule type" value="Genomic_DNA"/>
</dbReference>
<proteinExistence type="predicted"/>
<evidence type="ECO:0000313" key="2">
    <source>
        <dbReference type="Proteomes" id="UP000231419"/>
    </source>
</evidence>